<proteinExistence type="predicted"/>
<organism evidence="1 2">
    <name type="scientific">Maritalea myrionectae</name>
    <dbReference type="NCBI Taxonomy" id="454601"/>
    <lineage>
        <taxon>Bacteria</taxon>
        <taxon>Pseudomonadati</taxon>
        <taxon>Pseudomonadota</taxon>
        <taxon>Alphaproteobacteria</taxon>
        <taxon>Hyphomicrobiales</taxon>
        <taxon>Devosiaceae</taxon>
        <taxon>Maritalea</taxon>
    </lineage>
</organism>
<keyword evidence="2" id="KW-1185">Reference proteome</keyword>
<accession>A0A2R4MBR6</accession>
<dbReference type="InterPro" id="IPR038488">
    <property type="entry name" value="Integrase_DNA-bd_sf"/>
</dbReference>
<evidence type="ECO:0000313" key="1">
    <source>
        <dbReference type="EMBL" id="AVX03478.1"/>
    </source>
</evidence>
<dbReference type="RefSeq" id="WP_162889134.1">
    <property type="nucleotide sequence ID" value="NZ_CP021330.1"/>
</dbReference>
<dbReference type="Proteomes" id="UP000258927">
    <property type="component" value="Chromosome"/>
</dbReference>
<dbReference type="EMBL" id="CP021330">
    <property type="protein sequence ID" value="AVX03478.1"/>
    <property type="molecule type" value="Genomic_DNA"/>
</dbReference>
<dbReference type="Gene3D" id="3.30.160.390">
    <property type="entry name" value="Integrase, DNA-binding domain"/>
    <property type="match status" value="1"/>
</dbReference>
<gene>
    <name evidence="1" type="ORF">MXMO3_00947</name>
</gene>
<dbReference type="KEGG" id="mmyr:MXMO3_00947"/>
<sequence length="98" mass="10882">MNSAMSFLTGFIGRASNVSEKVFYLNTRINGRARRTKIGDYPLTSLAEARRRPKAFYANYPSAHIKTAALAHRGTPYICSRRLSTSSLGDMQGLQPVK</sequence>
<evidence type="ECO:0000313" key="2">
    <source>
        <dbReference type="Proteomes" id="UP000258927"/>
    </source>
</evidence>
<protein>
    <submittedName>
        <fullName evidence="1">Uncharacterized protein</fullName>
    </submittedName>
</protein>
<dbReference type="AlphaFoldDB" id="A0A2R4MBR6"/>
<reference evidence="1 2" key="1">
    <citation type="submission" date="2017-05" db="EMBL/GenBank/DDBJ databases">
        <title>Genome Analysis of Maritalea myrionectae HL2708#5.</title>
        <authorList>
            <consortium name="Cotde Inc.-PKNU"/>
            <person name="Jang D."/>
            <person name="Oh H.-M."/>
        </authorList>
    </citation>
    <scope>NUCLEOTIDE SEQUENCE [LARGE SCALE GENOMIC DNA]</scope>
    <source>
        <strain evidence="1 2">HL2708#5</strain>
    </source>
</reference>
<name>A0A2R4MBR6_9HYPH</name>